<feature type="domain" description="HTH tetR-type" evidence="6">
    <location>
        <begin position="20"/>
        <end position="80"/>
    </location>
</feature>
<evidence type="ECO:0000313" key="8">
    <source>
        <dbReference type="Proteomes" id="UP000246077"/>
    </source>
</evidence>
<dbReference type="InterPro" id="IPR001647">
    <property type="entry name" value="HTH_TetR"/>
</dbReference>
<dbReference type="GO" id="GO:0000976">
    <property type="term" value="F:transcription cis-regulatory region binding"/>
    <property type="evidence" value="ECO:0007669"/>
    <property type="project" value="TreeGrafter"/>
</dbReference>
<dbReference type="PROSITE" id="PS50977">
    <property type="entry name" value="HTH_TETR_2"/>
    <property type="match status" value="1"/>
</dbReference>
<dbReference type="PRINTS" id="PR00455">
    <property type="entry name" value="HTHTETR"/>
</dbReference>
<reference evidence="8" key="1">
    <citation type="submission" date="2018-05" db="EMBL/GenBank/DDBJ databases">
        <title>Zavarzinia sp. HR-AS.</title>
        <authorList>
            <person name="Lee Y."/>
            <person name="Jeon C.O."/>
        </authorList>
    </citation>
    <scope>NUCLEOTIDE SEQUENCE [LARGE SCALE GENOMIC DNA]</scope>
    <source>
        <strain evidence="8">DSM 1231</strain>
    </source>
</reference>
<dbReference type="EMBL" id="QGLF01000003">
    <property type="protein sequence ID" value="PWR21005.1"/>
    <property type="molecule type" value="Genomic_DNA"/>
</dbReference>
<evidence type="ECO:0000313" key="7">
    <source>
        <dbReference type="EMBL" id="PWR21005.1"/>
    </source>
</evidence>
<feature type="DNA-binding region" description="H-T-H motif" evidence="4">
    <location>
        <begin position="43"/>
        <end position="62"/>
    </location>
</feature>
<gene>
    <name evidence="7" type="ORF">DKG75_13540</name>
</gene>
<dbReference type="GO" id="GO:0003700">
    <property type="term" value="F:DNA-binding transcription factor activity"/>
    <property type="evidence" value="ECO:0007669"/>
    <property type="project" value="TreeGrafter"/>
</dbReference>
<dbReference type="AlphaFoldDB" id="A0A317E7E0"/>
<keyword evidence="2 4" id="KW-0238">DNA-binding</keyword>
<feature type="region of interest" description="Disordered" evidence="5">
    <location>
        <begin position="1"/>
        <end position="20"/>
    </location>
</feature>
<dbReference type="OrthoDB" id="9811084at2"/>
<organism evidence="7 8">
    <name type="scientific">Zavarzinia compransoris</name>
    <dbReference type="NCBI Taxonomy" id="1264899"/>
    <lineage>
        <taxon>Bacteria</taxon>
        <taxon>Pseudomonadati</taxon>
        <taxon>Pseudomonadota</taxon>
        <taxon>Alphaproteobacteria</taxon>
        <taxon>Rhodospirillales</taxon>
        <taxon>Zavarziniaceae</taxon>
        <taxon>Zavarzinia</taxon>
    </lineage>
</organism>
<keyword evidence="8" id="KW-1185">Reference proteome</keyword>
<evidence type="ECO:0000256" key="1">
    <source>
        <dbReference type="ARBA" id="ARBA00023015"/>
    </source>
</evidence>
<dbReference type="PANTHER" id="PTHR30055:SF234">
    <property type="entry name" value="HTH-TYPE TRANSCRIPTIONAL REGULATOR BETI"/>
    <property type="match status" value="1"/>
</dbReference>
<evidence type="ECO:0000256" key="3">
    <source>
        <dbReference type="ARBA" id="ARBA00023163"/>
    </source>
</evidence>
<proteinExistence type="predicted"/>
<dbReference type="InterPro" id="IPR009057">
    <property type="entry name" value="Homeodomain-like_sf"/>
</dbReference>
<name>A0A317E7E0_9PROT</name>
<protein>
    <recommendedName>
        <fullName evidence="6">HTH tetR-type domain-containing protein</fullName>
    </recommendedName>
</protein>
<evidence type="ECO:0000256" key="4">
    <source>
        <dbReference type="PROSITE-ProRule" id="PRU00335"/>
    </source>
</evidence>
<dbReference type="Gene3D" id="1.10.357.10">
    <property type="entry name" value="Tetracycline Repressor, domain 2"/>
    <property type="match status" value="1"/>
</dbReference>
<keyword evidence="3" id="KW-0804">Transcription</keyword>
<evidence type="ECO:0000256" key="5">
    <source>
        <dbReference type="SAM" id="MobiDB-lite"/>
    </source>
</evidence>
<accession>A0A317E7E0</accession>
<keyword evidence="1" id="KW-0805">Transcription regulation</keyword>
<dbReference type="InterPro" id="IPR036271">
    <property type="entry name" value="Tet_transcr_reg_TetR-rel_C_sf"/>
</dbReference>
<evidence type="ECO:0000256" key="2">
    <source>
        <dbReference type="ARBA" id="ARBA00023125"/>
    </source>
</evidence>
<dbReference type="Proteomes" id="UP000246077">
    <property type="component" value="Unassembled WGS sequence"/>
</dbReference>
<comment type="caution">
    <text evidence="7">The sequence shown here is derived from an EMBL/GenBank/DDBJ whole genome shotgun (WGS) entry which is preliminary data.</text>
</comment>
<dbReference type="RefSeq" id="WP_109921649.1">
    <property type="nucleotide sequence ID" value="NZ_QGLF01000003.1"/>
</dbReference>
<evidence type="ECO:0000259" key="6">
    <source>
        <dbReference type="PROSITE" id="PS50977"/>
    </source>
</evidence>
<dbReference type="SUPFAM" id="SSF46689">
    <property type="entry name" value="Homeodomain-like"/>
    <property type="match status" value="1"/>
</dbReference>
<dbReference type="SUPFAM" id="SSF48498">
    <property type="entry name" value="Tetracyclin repressor-like, C-terminal domain"/>
    <property type="match status" value="1"/>
</dbReference>
<dbReference type="PANTHER" id="PTHR30055">
    <property type="entry name" value="HTH-TYPE TRANSCRIPTIONAL REGULATOR RUTR"/>
    <property type="match status" value="1"/>
</dbReference>
<dbReference type="Pfam" id="PF00440">
    <property type="entry name" value="TetR_N"/>
    <property type="match status" value="1"/>
</dbReference>
<sequence length="218" mass="24518">MNPPDARPRGRPRQAATDEHDMRQRIVAAARTLFLRDGVEAVSMRNLAGEVGCSPMWLYRYFDNKQEILWQVWDLFFRELFDRLERIEATSPRARLEQAALAYLDYWTAHPDRFLIVFLQKDLVPGGTRRYLEASDIVGRFGLFMHLVADAQAGAELGGPDAAEVAQGLVCLLQGLALNFITIPEFPWHDPASLGRLTVQSYLSGLPPSPDRPPPSGD</sequence>
<dbReference type="InterPro" id="IPR050109">
    <property type="entry name" value="HTH-type_TetR-like_transc_reg"/>
</dbReference>